<keyword evidence="5" id="KW-0735">Signal-anchor</keyword>
<proteinExistence type="predicted"/>
<dbReference type="GO" id="GO:0016758">
    <property type="term" value="F:hexosyltransferase activity"/>
    <property type="evidence" value="ECO:0007669"/>
    <property type="project" value="InterPro"/>
</dbReference>
<organism evidence="9">
    <name type="scientific">Dasosvirus sp</name>
    <dbReference type="NCBI Taxonomy" id="2487764"/>
    <lineage>
        <taxon>Viruses</taxon>
        <taxon>Varidnaviria</taxon>
        <taxon>Bamfordvirae</taxon>
        <taxon>Nucleocytoviricota</taxon>
        <taxon>Megaviricetes</taxon>
        <taxon>Imitervirales</taxon>
        <taxon>Mimiviridae</taxon>
        <taxon>Klosneuvirinae</taxon>
    </lineage>
</organism>
<protein>
    <submittedName>
        <fullName evidence="9">Glycosyltransferase</fullName>
    </submittedName>
</protein>
<keyword evidence="8" id="KW-0472">Membrane</keyword>
<evidence type="ECO:0000256" key="4">
    <source>
        <dbReference type="ARBA" id="ARBA00022692"/>
    </source>
</evidence>
<reference evidence="9" key="1">
    <citation type="submission" date="2018-10" db="EMBL/GenBank/DDBJ databases">
        <title>Hidden diversity of soil giant viruses.</title>
        <authorList>
            <person name="Schulz F."/>
            <person name="Alteio L."/>
            <person name="Goudeau D."/>
            <person name="Ryan E.M."/>
            <person name="Malmstrom R.R."/>
            <person name="Blanchard J."/>
            <person name="Woyke T."/>
        </authorList>
    </citation>
    <scope>NUCLEOTIDE SEQUENCE</scope>
    <source>
        <strain evidence="9">DSV1</strain>
    </source>
</reference>
<comment type="subcellular location">
    <subcellularLocation>
        <location evidence="1">Golgi apparatus membrane</location>
        <topology evidence="1">Single-pass type II membrane protein</topology>
    </subcellularLocation>
</comment>
<keyword evidence="2" id="KW-0328">Glycosyltransferase</keyword>
<evidence type="ECO:0000313" key="9">
    <source>
        <dbReference type="EMBL" id="AYV77618.1"/>
    </source>
</evidence>
<evidence type="ECO:0000256" key="5">
    <source>
        <dbReference type="ARBA" id="ARBA00022968"/>
    </source>
</evidence>
<keyword evidence="4" id="KW-0812">Transmembrane</keyword>
<keyword evidence="6" id="KW-1133">Transmembrane helix</keyword>
<name>A0A3G4ZRU5_9VIRU</name>
<evidence type="ECO:0000256" key="7">
    <source>
        <dbReference type="ARBA" id="ARBA00023034"/>
    </source>
</evidence>
<sequence>MVKACIGILTCPVNKARFNRFMKIHEKWFKDNNLTYFVIQSDPLLLNSGKESRIDGNNFYCACQEAYEVLAHKLIIFYSYIFENTDFEFVLKFDDGCLIDQKSVLSIVNQQSLEYHYIGSLMKPTTNSCHWGKCKNTKLNRQKLDFKHNFDKLDNINDLDRQKLDNITTIEYAGGGYGYGLSRHALELIAKYKKHILSLELSYEDVLFGQIMYLENIKANKYVVGKYHMVK</sequence>
<dbReference type="InterPro" id="IPR002659">
    <property type="entry name" value="Glyco_trans_31"/>
</dbReference>
<keyword evidence="7" id="KW-0333">Golgi apparatus</keyword>
<gene>
    <name evidence="9" type="ORF">Dasosvirus13_4</name>
</gene>
<evidence type="ECO:0000256" key="1">
    <source>
        <dbReference type="ARBA" id="ARBA00004323"/>
    </source>
</evidence>
<dbReference type="Gene3D" id="3.90.550.50">
    <property type="match status" value="1"/>
</dbReference>
<evidence type="ECO:0000256" key="2">
    <source>
        <dbReference type="ARBA" id="ARBA00022676"/>
    </source>
</evidence>
<accession>A0A3G4ZRU5</accession>
<dbReference type="EMBL" id="MK072054">
    <property type="protein sequence ID" value="AYV77618.1"/>
    <property type="molecule type" value="Genomic_DNA"/>
</dbReference>
<evidence type="ECO:0000256" key="3">
    <source>
        <dbReference type="ARBA" id="ARBA00022679"/>
    </source>
</evidence>
<dbReference type="Pfam" id="PF01762">
    <property type="entry name" value="Galactosyl_T"/>
    <property type="match status" value="1"/>
</dbReference>
<dbReference type="GO" id="GO:0016020">
    <property type="term" value="C:membrane"/>
    <property type="evidence" value="ECO:0007669"/>
    <property type="project" value="InterPro"/>
</dbReference>
<evidence type="ECO:0000256" key="8">
    <source>
        <dbReference type="ARBA" id="ARBA00023136"/>
    </source>
</evidence>
<keyword evidence="3 9" id="KW-0808">Transferase</keyword>
<evidence type="ECO:0000256" key="6">
    <source>
        <dbReference type="ARBA" id="ARBA00022989"/>
    </source>
</evidence>